<dbReference type="Proteomes" id="UP000297149">
    <property type="component" value="Chromosome"/>
</dbReference>
<keyword evidence="4" id="KW-0548">Nucleotidyltransferase</keyword>
<feature type="domain" description="RNA polymerase sigma factor 54 core-binding" evidence="10">
    <location>
        <begin position="103"/>
        <end position="296"/>
    </location>
</feature>
<keyword evidence="7" id="KW-0238">DNA-binding</keyword>
<evidence type="ECO:0000256" key="6">
    <source>
        <dbReference type="ARBA" id="ARBA00023082"/>
    </source>
</evidence>
<dbReference type="NCBIfam" id="TIGR02395">
    <property type="entry name" value="rpoN_sigma"/>
    <property type="match status" value="1"/>
</dbReference>
<dbReference type="PANTHER" id="PTHR32248">
    <property type="entry name" value="RNA POLYMERASE SIGMA-54 FACTOR"/>
    <property type="match status" value="1"/>
</dbReference>
<keyword evidence="2" id="KW-0240">DNA-directed RNA polymerase</keyword>
<dbReference type="InterPro" id="IPR007046">
    <property type="entry name" value="RNA_pol_sigma_54_core-bd"/>
</dbReference>
<dbReference type="Pfam" id="PF00309">
    <property type="entry name" value="Sigma54_AID"/>
    <property type="match status" value="1"/>
</dbReference>
<dbReference type="GO" id="GO:0016779">
    <property type="term" value="F:nucleotidyltransferase activity"/>
    <property type="evidence" value="ECO:0007669"/>
    <property type="project" value="UniProtKB-KW"/>
</dbReference>
<dbReference type="PROSITE" id="PS00718">
    <property type="entry name" value="SIGMA54_2"/>
    <property type="match status" value="1"/>
</dbReference>
<name>A0A4P7W5F4_9BACT</name>
<comment type="similarity">
    <text evidence="1">Belongs to the sigma-54 factor family.</text>
</comment>
<evidence type="ECO:0000256" key="1">
    <source>
        <dbReference type="ARBA" id="ARBA00008798"/>
    </source>
</evidence>
<dbReference type="InterPro" id="IPR038709">
    <property type="entry name" value="RpoN_core-bd_sf"/>
</dbReference>
<keyword evidence="3" id="KW-0808">Transferase</keyword>
<evidence type="ECO:0000256" key="2">
    <source>
        <dbReference type="ARBA" id="ARBA00022478"/>
    </source>
</evidence>
<dbReference type="GO" id="GO:0016987">
    <property type="term" value="F:sigma factor activity"/>
    <property type="evidence" value="ECO:0007669"/>
    <property type="project" value="UniProtKB-KW"/>
</dbReference>
<dbReference type="Pfam" id="PF04552">
    <property type="entry name" value="Sigma54_DBD"/>
    <property type="match status" value="1"/>
</dbReference>
<proteinExistence type="inferred from homology"/>
<evidence type="ECO:0000256" key="8">
    <source>
        <dbReference type="ARBA" id="ARBA00023163"/>
    </source>
</evidence>
<dbReference type="GO" id="GO:0001216">
    <property type="term" value="F:DNA-binding transcription activator activity"/>
    <property type="evidence" value="ECO:0007669"/>
    <property type="project" value="InterPro"/>
</dbReference>
<keyword evidence="5" id="KW-0805">Transcription regulation</keyword>
<dbReference type="PROSITE" id="PS50044">
    <property type="entry name" value="SIGMA54_3"/>
    <property type="match status" value="1"/>
</dbReference>
<keyword evidence="6" id="KW-0731">Sigma factor</keyword>
<dbReference type="Pfam" id="PF04963">
    <property type="entry name" value="Sigma54_CBD"/>
    <property type="match status" value="1"/>
</dbReference>
<dbReference type="PIRSF" id="PIRSF000774">
    <property type="entry name" value="RpoN"/>
    <property type="match status" value="1"/>
</dbReference>
<sequence length="477" mass="53940">MKGSLRLSLSQKLQQRLSPLQMRFVRLLEMNGLEIEDEVRRELDDNPALEVADTPAIEGDDDFNESAEDLQLADYRDEDEIPSYRFEANNRSADDDFYEPVAVADEGSLGESLTRQLSETDIDARDLQIARYIIGNLDDNGYLTRTLTQILDDLAINAGIDVPMEHLREIVGRVRALDPPGVCAYDLRDCLVLQLRRMPRSDIRDLALEIVEHYFDIFSLRHFDRLASMLDVDRDRLREADELIRSLNPKPGGQIGDSAGDEKSRHIIPDFNVEVDGNVVTLSLVNNVPELTIESSFVSDGNSFISVAGASGEHKAARAFINRKREDATEFIELLRIRQETLYKVMSAIVKLQHDFFISEDESCLRPMILKDVSNETGYDLSVISRATAGKYVATPGGIYPLKFFFNEKVGSDEDASSREILAAIRELIAREDSDHPLSDDALMKLLAERGYDIARRTVAKYRERLSIPVARLRKKI</sequence>
<evidence type="ECO:0000256" key="3">
    <source>
        <dbReference type="ARBA" id="ARBA00022679"/>
    </source>
</evidence>
<keyword evidence="12" id="KW-1185">Reference proteome</keyword>
<reference evidence="12" key="1">
    <citation type="submission" date="2019-02" db="EMBL/GenBank/DDBJ databases">
        <title>Isolation and identification of novel species under the genus Muribaculum.</title>
        <authorList>
            <person name="Miyake S."/>
            <person name="Ding Y."/>
            <person name="Low A."/>
            <person name="Soh M."/>
            <person name="Seedorf H."/>
        </authorList>
    </citation>
    <scope>NUCLEOTIDE SEQUENCE [LARGE SCALE GENOMIC DNA]</scope>
    <source>
        <strain evidence="12">H5</strain>
    </source>
</reference>
<dbReference type="Gene3D" id="1.10.10.60">
    <property type="entry name" value="Homeodomain-like"/>
    <property type="match status" value="1"/>
</dbReference>
<dbReference type="KEGG" id="ddb:E7747_10480"/>
<evidence type="ECO:0000259" key="10">
    <source>
        <dbReference type="Pfam" id="PF04963"/>
    </source>
</evidence>
<feature type="domain" description="RNA polymerase sigma factor 54 DNA-binding" evidence="9">
    <location>
        <begin position="319"/>
        <end position="475"/>
    </location>
</feature>
<keyword evidence="8" id="KW-0804">Transcription</keyword>
<dbReference type="InterPro" id="IPR007634">
    <property type="entry name" value="RNA_pol_sigma_54_DNA-bd"/>
</dbReference>
<evidence type="ECO:0000313" key="12">
    <source>
        <dbReference type="Proteomes" id="UP000297149"/>
    </source>
</evidence>
<evidence type="ECO:0000256" key="7">
    <source>
        <dbReference type="ARBA" id="ARBA00023125"/>
    </source>
</evidence>
<evidence type="ECO:0000256" key="5">
    <source>
        <dbReference type="ARBA" id="ARBA00023015"/>
    </source>
</evidence>
<evidence type="ECO:0000313" key="11">
    <source>
        <dbReference type="EMBL" id="QCD42665.1"/>
    </source>
</evidence>
<evidence type="ECO:0000259" key="9">
    <source>
        <dbReference type="Pfam" id="PF04552"/>
    </source>
</evidence>
<dbReference type="PRINTS" id="PR00045">
    <property type="entry name" value="SIGMA54FCT"/>
</dbReference>
<accession>A0A4P7W5F4</accession>
<dbReference type="InterPro" id="IPR000394">
    <property type="entry name" value="RNA_pol_sigma_54"/>
</dbReference>
<evidence type="ECO:0000256" key="4">
    <source>
        <dbReference type="ARBA" id="ARBA00022695"/>
    </source>
</evidence>
<gene>
    <name evidence="11" type="primary">rpoN</name>
    <name evidence="11" type="ORF">E7747_10480</name>
</gene>
<dbReference type="RefSeq" id="WP_136415827.1">
    <property type="nucleotide sequence ID" value="NZ_CP039396.1"/>
</dbReference>
<dbReference type="Gene3D" id="1.10.10.1330">
    <property type="entry name" value="RNA polymerase sigma-54 factor, core-binding domain"/>
    <property type="match status" value="1"/>
</dbReference>
<protein>
    <submittedName>
        <fullName evidence="11">RNA polymerase factor sigma-54</fullName>
    </submittedName>
</protein>
<organism evidence="11 12">
    <name type="scientific">Duncaniella dubosii</name>
    <dbReference type="NCBI Taxonomy" id="2518971"/>
    <lineage>
        <taxon>Bacteria</taxon>
        <taxon>Pseudomonadati</taxon>
        <taxon>Bacteroidota</taxon>
        <taxon>Bacteroidia</taxon>
        <taxon>Bacteroidales</taxon>
        <taxon>Muribaculaceae</taxon>
        <taxon>Duncaniella</taxon>
    </lineage>
</organism>
<dbReference type="GO" id="GO:0000428">
    <property type="term" value="C:DNA-directed RNA polymerase complex"/>
    <property type="evidence" value="ECO:0007669"/>
    <property type="project" value="UniProtKB-KW"/>
</dbReference>
<dbReference type="GO" id="GO:0003677">
    <property type="term" value="F:DNA binding"/>
    <property type="evidence" value="ECO:0007669"/>
    <property type="project" value="UniProtKB-KW"/>
</dbReference>
<dbReference type="AlphaFoldDB" id="A0A4P7W5F4"/>
<dbReference type="EMBL" id="CP039396">
    <property type="protein sequence ID" value="QCD42665.1"/>
    <property type="molecule type" value="Genomic_DNA"/>
</dbReference>
<dbReference type="PANTHER" id="PTHR32248:SF4">
    <property type="entry name" value="RNA POLYMERASE SIGMA-54 FACTOR"/>
    <property type="match status" value="1"/>
</dbReference>
<dbReference type="GO" id="GO:0006352">
    <property type="term" value="P:DNA-templated transcription initiation"/>
    <property type="evidence" value="ECO:0007669"/>
    <property type="project" value="InterPro"/>
</dbReference>